<dbReference type="InterPro" id="IPR021109">
    <property type="entry name" value="Peptidase_aspartic_dom_sf"/>
</dbReference>
<reference evidence="2" key="1">
    <citation type="journal article" date="2020" name="Nat. Genet.">
        <title>Genomic diversifications of five Gossypium allopolyploid species and their impact on cotton improvement.</title>
        <authorList>
            <person name="Chen Z.J."/>
            <person name="Sreedasyam A."/>
            <person name="Ando A."/>
            <person name="Song Q."/>
            <person name="De Santiago L.M."/>
            <person name="Hulse-Kemp A.M."/>
            <person name="Ding M."/>
            <person name="Ye W."/>
            <person name="Kirkbride R.C."/>
            <person name="Jenkins J."/>
            <person name="Plott C."/>
            <person name="Lovell J."/>
            <person name="Lin Y.M."/>
            <person name="Vaughn R."/>
            <person name="Liu B."/>
            <person name="Simpson S."/>
            <person name="Scheffler B.E."/>
            <person name="Wen L."/>
            <person name="Saski C.A."/>
            <person name="Grover C.E."/>
            <person name="Hu G."/>
            <person name="Conover J.L."/>
            <person name="Carlson J.W."/>
            <person name="Shu S."/>
            <person name="Boston L.B."/>
            <person name="Williams M."/>
            <person name="Peterson D.G."/>
            <person name="McGee K."/>
            <person name="Jones D.C."/>
            <person name="Wendel J.F."/>
            <person name="Stelly D.M."/>
            <person name="Grimwood J."/>
            <person name="Schmutz J."/>
        </authorList>
    </citation>
    <scope>NUCLEOTIDE SEQUENCE [LARGE SCALE GENOMIC DNA]</scope>
    <source>
        <strain evidence="2">cv. TM-1</strain>
    </source>
</reference>
<dbReference type="Pfam" id="PF17919">
    <property type="entry name" value="RT_RNaseH_2"/>
    <property type="match status" value="1"/>
</dbReference>
<evidence type="ECO:0000313" key="2">
    <source>
        <dbReference type="Proteomes" id="UP000818029"/>
    </source>
</evidence>
<dbReference type="PANTHER" id="PTHR34072:SF59">
    <property type="entry name" value="CCHC-TYPE INTEGRASE"/>
    <property type="match status" value="1"/>
</dbReference>
<dbReference type="Proteomes" id="UP000818029">
    <property type="component" value="Chromosome D11"/>
</dbReference>
<dbReference type="PaxDb" id="3635-A0A1U8K0K6"/>
<organism evidence="2 3">
    <name type="scientific">Gossypium hirsutum</name>
    <name type="common">Upland cotton</name>
    <name type="synonym">Gossypium mexicanum</name>
    <dbReference type="NCBI Taxonomy" id="3635"/>
    <lineage>
        <taxon>Eukaryota</taxon>
        <taxon>Viridiplantae</taxon>
        <taxon>Streptophyta</taxon>
        <taxon>Embryophyta</taxon>
        <taxon>Tracheophyta</taxon>
        <taxon>Spermatophyta</taxon>
        <taxon>Magnoliopsida</taxon>
        <taxon>eudicotyledons</taxon>
        <taxon>Gunneridae</taxon>
        <taxon>Pentapetalae</taxon>
        <taxon>rosids</taxon>
        <taxon>malvids</taxon>
        <taxon>Malvales</taxon>
        <taxon>Malvaceae</taxon>
        <taxon>Malvoideae</taxon>
        <taxon>Gossypium</taxon>
    </lineage>
</organism>
<dbReference type="KEGG" id="ghi:107911134"/>
<dbReference type="GeneID" id="107911134"/>
<dbReference type="Gene3D" id="2.40.70.10">
    <property type="entry name" value="Acid Proteases"/>
    <property type="match status" value="1"/>
</dbReference>
<feature type="domain" description="Reverse transcriptase/retrotransposon-derived protein RNase H-like" evidence="1">
    <location>
        <begin position="119"/>
        <end position="193"/>
    </location>
</feature>
<accession>A0A1U8K0K6</accession>
<gene>
    <name evidence="3" type="primary">LOC107911134</name>
</gene>
<name>A0A1U8K0K6_GOSHI</name>
<evidence type="ECO:0000313" key="3">
    <source>
        <dbReference type="RefSeq" id="XP_016694508.1"/>
    </source>
</evidence>
<protein>
    <recommendedName>
        <fullName evidence="1">Reverse transcriptase/retrotransposon-derived protein RNase H-like domain-containing protein</fullName>
    </recommendedName>
</protein>
<sequence length="241" mass="27440">MPFGDFDMILGMDWLTKHGVILYCCKKKFVFRSENGDKIEVNGIRISGLTRIISAIRANKLLYQGCEVFLAYVINSNSVDSQCSKIQTVCEFLNVFPEELQGLPPDRKVKFAIEVFPGFEKLKQMLTEVLVLTLPEPRKDFVIHSDASLSGLGSVWMQDGKVIAYESRQLKAHEHNYLTHNLELTVVELNLRQRRWIELLKDFDCVIDYHPGKANVVADALSRKSAIELLAMFAQLSINDD</sequence>
<evidence type="ECO:0000259" key="1">
    <source>
        <dbReference type="Pfam" id="PF17919"/>
    </source>
</evidence>
<dbReference type="OrthoDB" id="1738613at2759"/>
<proteinExistence type="predicted"/>
<dbReference type="InterPro" id="IPR041577">
    <property type="entry name" value="RT_RNaseH_2"/>
</dbReference>
<dbReference type="Pfam" id="PF08284">
    <property type="entry name" value="RVP_2"/>
    <property type="match status" value="1"/>
</dbReference>
<dbReference type="InterPro" id="IPR043502">
    <property type="entry name" value="DNA/RNA_pol_sf"/>
</dbReference>
<dbReference type="SUPFAM" id="SSF56672">
    <property type="entry name" value="DNA/RNA polymerases"/>
    <property type="match status" value="1"/>
</dbReference>
<dbReference type="PANTHER" id="PTHR34072">
    <property type="entry name" value="ENZYMATIC POLYPROTEIN-RELATED"/>
    <property type="match status" value="1"/>
</dbReference>
<keyword evidence="2" id="KW-1185">Reference proteome</keyword>
<reference evidence="3" key="2">
    <citation type="submission" date="2025-08" db="UniProtKB">
        <authorList>
            <consortium name="RefSeq"/>
        </authorList>
    </citation>
    <scope>IDENTIFICATION</scope>
</reference>
<dbReference type="AlphaFoldDB" id="A0A1U8K0K6"/>
<dbReference type="RefSeq" id="XP_016694508.1">
    <property type="nucleotide sequence ID" value="XM_016839019.1"/>
</dbReference>